<name>Q1LAE8_CUPMC</name>
<dbReference type="Proteomes" id="UP000002429">
    <property type="component" value="Plasmid pMOL30"/>
</dbReference>
<geneLocation type="plasmid" evidence="1 2">
    <name>pMOL30</name>
</geneLocation>
<evidence type="ECO:0000313" key="1">
    <source>
        <dbReference type="EMBL" id="ABF12878.1"/>
    </source>
</evidence>
<dbReference type="HOGENOM" id="CLU_1015152_0_0_4"/>
<gene>
    <name evidence="1" type="ordered locus">Rmet_6019</name>
</gene>
<proteinExistence type="predicted"/>
<organism evidence="1 2">
    <name type="scientific">Cupriavidus metallidurans (strain ATCC 43123 / DSM 2839 / NBRC 102507 / CH34)</name>
    <name type="common">Ralstonia metallidurans</name>
    <dbReference type="NCBI Taxonomy" id="266264"/>
    <lineage>
        <taxon>Bacteria</taxon>
        <taxon>Pseudomonadati</taxon>
        <taxon>Pseudomonadota</taxon>
        <taxon>Betaproteobacteria</taxon>
        <taxon>Burkholderiales</taxon>
        <taxon>Burkholderiaceae</taxon>
        <taxon>Cupriavidus</taxon>
    </lineage>
</organism>
<sequence>MYLPRRETLKSVRSLIKAKDGAVRFCGVEMPPETVDGLRAVRRAAYAASQLTEESCRSLRMLGLIEPAAGASTGEGGDAMRDGASLKLTVLGALVLRVLERPEAIREDTNTTVFPADPAVYALEASAAIALSRLFADRREETLAIELAFQAGYASYPNPDPSPLVAGDIALAKNWKAGWGQREYELRPLTREDLQAKIREMSALANQGCGQFYELYEQRFTSMVDGWLPDLRDGERAVALELLKGESYSPDADGHWTYDAEENDIHFVPKDGAR</sequence>
<keyword evidence="1" id="KW-0614">Plasmid</keyword>
<evidence type="ECO:0000313" key="2">
    <source>
        <dbReference type="Proteomes" id="UP000002429"/>
    </source>
</evidence>
<dbReference type="RefSeq" id="WP_011514805.1">
    <property type="nucleotide sequence ID" value="NC_006466.1"/>
</dbReference>
<keyword evidence="2" id="KW-1185">Reference proteome</keyword>
<accession>Q1LAE8</accession>
<protein>
    <submittedName>
        <fullName evidence="1">Uncharacterized protein</fullName>
    </submittedName>
</protein>
<reference evidence="2" key="1">
    <citation type="journal article" date="2010" name="PLoS ONE">
        <title>The complete genome sequence of Cupriavidus metallidurans strain CH34, a master survivalist in harsh and anthropogenic environments.</title>
        <authorList>
            <person name="Janssen P.J."/>
            <person name="Van Houdt R."/>
            <person name="Moors H."/>
            <person name="Monsieurs P."/>
            <person name="Morin N."/>
            <person name="Michaux A."/>
            <person name="Benotmane M.A."/>
            <person name="Leys N."/>
            <person name="Vallaeys T."/>
            <person name="Lapidus A."/>
            <person name="Monchy S."/>
            <person name="Medigue C."/>
            <person name="Taghavi S."/>
            <person name="McCorkle S."/>
            <person name="Dunn J."/>
            <person name="van der Lelie D."/>
            <person name="Mergeay M."/>
        </authorList>
    </citation>
    <scope>NUCLEOTIDE SEQUENCE [LARGE SCALE GENOMIC DNA]</scope>
    <source>
        <strain evidence="2">ATCC 43123 / DSM 2839 / NBRC 102507 / CH34</strain>
    </source>
</reference>
<dbReference type="KEGG" id="rme:Rmet_6019"/>
<dbReference type="AlphaFoldDB" id="Q1LAE8"/>
<dbReference type="EMBL" id="CP000354">
    <property type="protein sequence ID" value="ABF12878.1"/>
    <property type="molecule type" value="Genomic_DNA"/>
</dbReference>